<keyword evidence="2 10" id="KW-1003">Cell membrane</keyword>
<evidence type="ECO:0000256" key="10">
    <source>
        <dbReference type="HAMAP-Rule" id="MF_02078"/>
    </source>
</evidence>
<dbReference type="NCBIfam" id="TIGR01695">
    <property type="entry name" value="murJ_mviN"/>
    <property type="match status" value="1"/>
</dbReference>
<evidence type="ECO:0000256" key="9">
    <source>
        <dbReference type="ARBA" id="ARBA00061532"/>
    </source>
</evidence>
<reference evidence="12 13" key="1">
    <citation type="journal article" date="2020" name="Microorganisms">
        <title>Osmotic Adaptation and Compatible Solute Biosynthesis of Phototrophic Bacteria as Revealed from Genome Analyses.</title>
        <authorList>
            <person name="Imhoff J.F."/>
            <person name="Rahn T."/>
            <person name="Kunzel S."/>
            <person name="Keller A."/>
            <person name="Neulinger S.C."/>
        </authorList>
    </citation>
    <scope>NUCLEOTIDE SEQUENCE [LARGE SCALE GENOMIC DNA]</scope>
    <source>
        <strain evidence="12 13">DSM 6210</strain>
    </source>
</reference>
<proteinExistence type="inferred from homology"/>
<evidence type="ECO:0000256" key="7">
    <source>
        <dbReference type="ARBA" id="ARBA00023136"/>
    </source>
</evidence>
<dbReference type="EMBL" id="NRRV01000035">
    <property type="protein sequence ID" value="MBK1631899.1"/>
    <property type="molecule type" value="Genomic_DNA"/>
</dbReference>
<feature type="transmembrane region" description="Helical" evidence="10">
    <location>
        <begin position="314"/>
        <end position="339"/>
    </location>
</feature>
<evidence type="ECO:0000256" key="8">
    <source>
        <dbReference type="ARBA" id="ARBA00060041"/>
    </source>
</evidence>
<keyword evidence="13" id="KW-1185">Reference proteome</keyword>
<accession>A0ABS1CKB4</accession>
<evidence type="ECO:0000256" key="2">
    <source>
        <dbReference type="ARBA" id="ARBA00022475"/>
    </source>
</evidence>
<evidence type="ECO:0000256" key="11">
    <source>
        <dbReference type="PIRNR" id="PIRNR002869"/>
    </source>
</evidence>
<keyword evidence="10 11" id="KW-0961">Cell wall biogenesis/degradation</keyword>
<feature type="transmembrane region" description="Helical" evidence="10">
    <location>
        <begin position="275"/>
        <end position="293"/>
    </location>
</feature>
<evidence type="ECO:0000256" key="5">
    <source>
        <dbReference type="ARBA" id="ARBA00022984"/>
    </source>
</evidence>
<dbReference type="Proteomes" id="UP000748752">
    <property type="component" value="Unassembled WGS sequence"/>
</dbReference>
<keyword evidence="3 10" id="KW-0812">Transmembrane</keyword>
<comment type="caution">
    <text evidence="12">The sequence shown here is derived from an EMBL/GenBank/DDBJ whole genome shotgun (WGS) entry which is preliminary data.</text>
</comment>
<name>A0ABS1CKB4_9GAMM</name>
<feature type="transmembrane region" description="Helical" evidence="10">
    <location>
        <begin position="160"/>
        <end position="181"/>
    </location>
</feature>
<comment type="subcellular location">
    <subcellularLocation>
        <location evidence="10">Cell inner membrane</location>
        <topology evidence="10">Multi-pass membrane protein</topology>
    </subcellularLocation>
    <subcellularLocation>
        <location evidence="1">Cell membrane</location>
        <topology evidence="1">Multi-pass membrane protein</topology>
    </subcellularLocation>
</comment>
<dbReference type="InterPro" id="IPR004268">
    <property type="entry name" value="MurJ"/>
</dbReference>
<comment type="function">
    <text evidence="8 10 11">Involved in peptidoglycan biosynthesis. Transports lipid-linked peptidoglycan precursors from the inner to the outer leaflet of the cytoplasmic membrane.</text>
</comment>
<dbReference type="CDD" id="cd13123">
    <property type="entry name" value="MATE_MurJ_like"/>
    <property type="match status" value="1"/>
</dbReference>
<sequence>MPKLTAAIAKVGSTTLLSRVLGFVRDLLIARLFGADAATDAFFVAFKVPNLLRRLFAEGAFAAALVPVLQRYREARSAADLKDFVDRAAGSLALLLFVVTALGVLAAPLLVLAFAPGFAAEPETHVLSAAMLRLTLPYLFFIGLTAFAGGVLNTHERFGVPAFTPVLLNLVLIACALWLAPRLDQPVMALAWGVLLAGLVQLAFQLPFLARLGLLPRPRLGLRHPGVQRIGRLMGPALFGVSVAQVALLIDTLLASLLVTGSISWLYYSDRLVEFPLGILGAALGTVILPQLSRSAGVRAESGAGGAFSRTLDWALRWVLLLGVPASIGLMLLAGPVLATLFLSGSFGAEDVTMARQSLVAYSAGLTGFMAVKALVPGYYGRQDVRTPMRIALLAMVVNLLLSLALMIPFGHGGLAAATSLAALLNGGLLLAGLNRAGVYRPLPGWRLLLLRALAANLAMALLLWWLAGPTADWLETATAERVLRLAGVIGAAALVYGGALLALGLRPHHFREPPQHAEGDGAE</sequence>
<feature type="transmembrane region" description="Helical" evidence="10">
    <location>
        <begin position="446"/>
        <end position="466"/>
    </location>
</feature>
<keyword evidence="7 10" id="KW-0472">Membrane</keyword>
<evidence type="ECO:0000313" key="13">
    <source>
        <dbReference type="Proteomes" id="UP000748752"/>
    </source>
</evidence>
<dbReference type="Pfam" id="PF03023">
    <property type="entry name" value="MurJ"/>
    <property type="match status" value="1"/>
</dbReference>
<feature type="transmembrane region" description="Helical" evidence="10">
    <location>
        <begin position="486"/>
        <end position="506"/>
    </location>
</feature>
<feature type="transmembrane region" description="Helical" evidence="10">
    <location>
        <begin position="135"/>
        <end position="153"/>
    </location>
</feature>
<dbReference type="RefSeq" id="WP_200238855.1">
    <property type="nucleotide sequence ID" value="NZ_NRRV01000035.1"/>
</dbReference>
<keyword evidence="5 10" id="KW-0573">Peptidoglycan synthesis</keyword>
<dbReference type="PANTHER" id="PTHR47019">
    <property type="entry name" value="LIPID II FLIPPASE MURJ"/>
    <property type="match status" value="1"/>
</dbReference>
<protein>
    <recommendedName>
        <fullName evidence="10">Probable lipid II flippase MurJ</fullName>
    </recommendedName>
</protein>
<comment type="similarity">
    <text evidence="9 10 11">Belongs to the MurJ/MviN family.</text>
</comment>
<feature type="transmembrane region" description="Helical" evidence="10">
    <location>
        <begin position="233"/>
        <end position="255"/>
    </location>
</feature>
<dbReference type="InterPro" id="IPR051050">
    <property type="entry name" value="Lipid_II_flippase_MurJ/MviN"/>
</dbReference>
<feature type="transmembrane region" description="Helical" evidence="10">
    <location>
        <begin position="359"/>
        <end position="379"/>
    </location>
</feature>
<feature type="transmembrane region" description="Helical" evidence="10">
    <location>
        <begin position="90"/>
        <end position="115"/>
    </location>
</feature>
<organism evidence="12 13">
    <name type="scientific">Thiohalocapsa halophila</name>
    <dbReference type="NCBI Taxonomy" id="69359"/>
    <lineage>
        <taxon>Bacteria</taxon>
        <taxon>Pseudomonadati</taxon>
        <taxon>Pseudomonadota</taxon>
        <taxon>Gammaproteobacteria</taxon>
        <taxon>Chromatiales</taxon>
        <taxon>Chromatiaceae</taxon>
        <taxon>Thiohalocapsa</taxon>
    </lineage>
</organism>
<feature type="transmembrane region" description="Helical" evidence="10">
    <location>
        <begin position="187"/>
        <end position="212"/>
    </location>
</feature>
<dbReference type="PANTHER" id="PTHR47019:SF1">
    <property type="entry name" value="LIPID II FLIPPASE MURJ"/>
    <property type="match status" value="1"/>
</dbReference>
<comment type="pathway">
    <text evidence="10">Cell wall biogenesis; peptidoglycan biosynthesis.</text>
</comment>
<dbReference type="HAMAP" id="MF_02078">
    <property type="entry name" value="MurJ_MviN"/>
    <property type="match status" value="1"/>
</dbReference>
<dbReference type="PIRSF" id="PIRSF002869">
    <property type="entry name" value="MviN"/>
    <property type="match status" value="1"/>
</dbReference>
<feature type="transmembrane region" description="Helical" evidence="10">
    <location>
        <begin position="391"/>
        <end position="408"/>
    </location>
</feature>
<keyword evidence="4 10" id="KW-0133">Cell shape</keyword>
<evidence type="ECO:0000256" key="6">
    <source>
        <dbReference type="ARBA" id="ARBA00022989"/>
    </source>
</evidence>
<gene>
    <name evidence="12" type="primary">mviN</name>
    <name evidence="10" type="synonym">murJ</name>
    <name evidence="12" type="ORF">CKO31_14380</name>
</gene>
<evidence type="ECO:0000256" key="3">
    <source>
        <dbReference type="ARBA" id="ARBA00022692"/>
    </source>
</evidence>
<keyword evidence="10 11" id="KW-0813">Transport</keyword>
<dbReference type="PRINTS" id="PR01806">
    <property type="entry name" value="VIRFACTRMVIN"/>
</dbReference>
<keyword evidence="6 10" id="KW-1133">Transmembrane helix</keyword>
<evidence type="ECO:0000256" key="4">
    <source>
        <dbReference type="ARBA" id="ARBA00022960"/>
    </source>
</evidence>
<evidence type="ECO:0000256" key="1">
    <source>
        <dbReference type="ARBA" id="ARBA00004651"/>
    </source>
</evidence>
<evidence type="ECO:0000313" key="12">
    <source>
        <dbReference type="EMBL" id="MBK1631899.1"/>
    </source>
</evidence>
<keyword evidence="10" id="KW-0997">Cell inner membrane</keyword>
<feature type="transmembrane region" description="Helical" evidence="10">
    <location>
        <begin position="414"/>
        <end position="434"/>
    </location>
</feature>